<evidence type="ECO:0000256" key="5">
    <source>
        <dbReference type="ARBA" id="ARBA00022840"/>
    </source>
</evidence>
<dbReference type="AlphaFoldDB" id="A0A1M5S3Z4"/>
<proteinExistence type="inferred from homology"/>
<dbReference type="InterPro" id="IPR000559">
    <property type="entry name" value="Formate_THF_ligase"/>
</dbReference>
<dbReference type="PROSITE" id="PS00721">
    <property type="entry name" value="FTHFS_1"/>
    <property type="match status" value="1"/>
</dbReference>
<dbReference type="Proteomes" id="UP000184389">
    <property type="component" value="Unassembled WGS sequence"/>
</dbReference>
<dbReference type="EC" id="6.3.4.3" evidence="8"/>
<feature type="binding site" evidence="8">
    <location>
        <begin position="65"/>
        <end position="72"/>
    </location>
    <ligand>
        <name>ATP</name>
        <dbReference type="ChEBI" id="CHEBI:30616"/>
    </ligand>
</feature>
<evidence type="ECO:0000313" key="9">
    <source>
        <dbReference type="EMBL" id="SHH33214.1"/>
    </source>
</evidence>
<dbReference type="Pfam" id="PF01268">
    <property type="entry name" value="FTHFS"/>
    <property type="match status" value="1"/>
</dbReference>
<evidence type="ECO:0000256" key="2">
    <source>
        <dbReference type="ARBA" id="ARBA00022563"/>
    </source>
</evidence>
<dbReference type="Gene3D" id="3.10.410.10">
    <property type="entry name" value="Formyltetrahydrofolate synthetase, domain 3"/>
    <property type="match status" value="1"/>
</dbReference>
<dbReference type="UniPathway" id="UPA00193"/>
<dbReference type="EMBL" id="FQXR01000002">
    <property type="protein sequence ID" value="SHH33214.1"/>
    <property type="molecule type" value="Genomic_DNA"/>
</dbReference>
<reference evidence="9 10" key="1">
    <citation type="submission" date="2016-11" db="EMBL/GenBank/DDBJ databases">
        <authorList>
            <person name="Jaros S."/>
            <person name="Januszkiewicz K."/>
            <person name="Wedrychowicz H."/>
        </authorList>
    </citation>
    <scope>NUCLEOTIDE SEQUENCE [LARGE SCALE GENOMIC DNA]</scope>
    <source>
        <strain evidence="9 10">DSM 13106</strain>
    </source>
</reference>
<dbReference type="OrthoDB" id="9761733at2"/>
<dbReference type="GO" id="GO:0005524">
    <property type="term" value="F:ATP binding"/>
    <property type="evidence" value="ECO:0007669"/>
    <property type="project" value="UniProtKB-UniRule"/>
</dbReference>
<dbReference type="SUPFAM" id="SSF52540">
    <property type="entry name" value="P-loop containing nucleoside triphosphate hydrolases"/>
    <property type="match status" value="1"/>
</dbReference>
<keyword evidence="3 8" id="KW-0436">Ligase</keyword>
<dbReference type="Gene3D" id="3.30.1510.10">
    <property type="entry name" value="Domain 2, N(10)-formyltetrahydrofolate synthetase"/>
    <property type="match status" value="1"/>
</dbReference>
<dbReference type="GO" id="GO:0035999">
    <property type="term" value="P:tetrahydrofolate interconversion"/>
    <property type="evidence" value="ECO:0007669"/>
    <property type="project" value="UniProtKB-UniRule"/>
</dbReference>
<comment type="pathway">
    <text evidence="1 8">One-carbon metabolism; tetrahydrofolate interconversion.</text>
</comment>
<evidence type="ECO:0000256" key="6">
    <source>
        <dbReference type="ARBA" id="ARBA00049033"/>
    </source>
</evidence>
<protein>
    <recommendedName>
        <fullName evidence="8">Formate--tetrahydrofolate ligase</fullName>
        <ecNumber evidence="8">6.3.4.3</ecNumber>
    </recommendedName>
    <alternativeName>
        <fullName evidence="8">Formyltetrahydrofolate synthetase</fullName>
        <shortName evidence="8">FHS</shortName>
        <shortName evidence="8">FTHFS</shortName>
    </alternativeName>
</protein>
<comment type="similarity">
    <text evidence="7 8">Belongs to the formate--tetrahydrofolate ligase family.</text>
</comment>
<comment type="catalytic activity">
    <reaction evidence="6 8">
        <text>(6S)-5,6,7,8-tetrahydrofolate + formate + ATP = (6R)-10-formyltetrahydrofolate + ADP + phosphate</text>
        <dbReference type="Rhea" id="RHEA:20221"/>
        <dbReference type="ChEBI" id="CHEBI:15740"/>
        <dbReference type="ChEBI" id="CHEBI:30616"/>
        <dbReference type="ChEBI" id="CHEBI:43474"/>
        <dbReference type="ChEBI" id="CHEBI:57453"/>
        <dbReference type="ChEBI" id="CHEBI:195366"/>
        <dbReference type="ChEBI" id="CHEBI:456216"/>
        <dbReference type="EC" id="6.3.4.3"/>
    </reaction>
</comment>
<evidence type="ECO:0000256" key="7">
    <source>
        <dbReference type="ARBA" id="ARBA00061363"/>
    </source>
</evidence>
<gene>
    <name evidence="8" type="primary">fhs</name>
    <name evidence="9" type="ORF">SAMN02745180_00067</name>
</gene>
<keyword evidence="2 8" id="KW-0554">One-carbon metabolism</keyword>
<dbReference type="FunFam" id="3.10.410.10:FF:000001">
    <property type="entry name" value="Putative formate--tetrahydrofolate ligase"/>
    <property type="match status" value="1"/>
</dbReference>
<sequence length="556" mass="60089">MKTDVQIAQEAKMAPIVEVAKKVGLEEDDLELYGKYKAKVSLDVLKRMEDKSNGKLILVTAINPTPAGEGKTTVNIGLSMGLNKIGKTAISALREPSLGPCFGVKGGAAGGGYAQVVPMEDINLHFTGDIHAITTANNLLSALIDNHIHQGNQLNIDPRRITWKRVMDMNDRSLRNIVIGLGGKPNGVPREDGFDITVASEVMAILCLADDLQDLKERIGNIIVAYNYSGEPVYARDLNAAGPLALLLKDAIKPNLVQTLENTPVFIHGGPFANIAHGCNSVLATKMALKLAEYTVTEAGFGADLGAEKFFDIKCRFAGLKPDAAVIVATVRALKNHGGVPKEELNKENLEALKKGFENLEKHIENVQKYGVPAVVAINEFPTDTEAEVEYVKNRCKELGAEAVLTQVWAKGGLGGEELARKVVEVVEGNPSEFIPLYDVNLSVKEKIEKIAKEIYGADGVEFTQKCIKDIKQIEKLGLDKMPICMAKTQYSLSDDPKLLGRPKGFKIEVRQIRISAGAGFLVVLTGDIMTMPGLPKVPAANNMDILSNGEIVGLF</sequence>
<accession>A0A1M5S3Z4</accession>
<dbReference type="Gene3D" id="3.40.50.300">
    <property type="entry name" value="P-loop containing nucleotide triphosphate hydrolases"/>
    <property type="match status" value="1"/>
</dbReference>
<dbReference type="InterPro" id="IPR020628">
    <property type="entry name" value="Formate_THF_ligase_CS"/>
</dbReference>
<evidence type="ECO:0000256" key="4">
    <source>
        <dbReference type="ARBA" id="ARBA00022741"/>
    </source>
</evidence>
<evidence type="ECO:0000256" key="8">
    <source>
        <dbReference type="HAMAP-Rule" id="MF_01543"/>
    </source>
</evidence>
<keyword evidence="10" id="KW-1185">Reference proteome</keyword>
<keyword evidence="5 8" id="KW-0067">ATP-binding</keyword>
<dbReference type="FunFam" id="3.30.1510.10:FF:000001">
    <property type="entry name" value="Formate--tetrahydrofolate ligase"/>
    <property type="match status" value="1"/>
</dbReference>
<name>A0A1M5S3Z4_9FIRM</name>
<keyword evidence="4 8" id="KW-0547">Nucleotide-binding</keyword>
<dbReference type="GO" id="GO:0004329">
    <property type="term" value="F:formate-tetrahydrofolate ligase activity"/>
    <property type="evidence" value="ECO:0007669"/>
    <property type="project" value="UniProtKB-UniRule"/>
</dbReference>
<dbReference type="PROSITE" id="PS00722">
    <property type="entry name" value="FTHFS_2"/>
    <property type="match status" value="1"/>
</dbReference>
<organism evidence="9 10">
    <name type="scientific">Sporanaerobacter acetigenes DSM 13106</name>
    <dbReference type="NCBI Taxonomy" id="1123281"/>
    <lineage>
        <taxon>Bacteria</taxon>
        <taxon>Bacillati</taxon>
        <taxon>Bacillota</taxon>
        <taxon>Tissierellia</taxon>
        <taxon>Tissierellales</taxon>
        <taxon>Sporanaerobacteraceae</taxon>
        <taxon>Sporanaerobacter</taxon>
    </lineage>
</organism>
<evidence type="ECO:0000313" key="10">
    <source>
        <dbReference type="Proteomes" id="UP000184389"/>
    </source>
</evidence>
<dbReference type="STRING" id="1123281.SAMN02745180_00067"/>
<dbReference type="HAMAP" id="MF_01543">
    <property type="entry name" value="FTHFS"/>
    <property type="match status" value="1"/>
</dbReference>
<evidence type="ECO:0000256" key="3">
    <source>
        <dbReference type="ARBA" id="ARBA00022598"/>
    </source>
</evidence>
<dbReference type="InterPro" id="IPR027417">
    <property type="entry name" value="P-loop_NTPase"/>
</dbReference>
<dbReference type="RefSeq" id="WP_072742545.1">
    <property type="nucleotide sequence ID" value="NZ_FQXR01000002.1"/>
</dbReference>
<evidence type="ECO:0000256" key="1">
    <source>
        <dbReference type="ARBA" id="ARBA00004777"/>
    </source>
</evidence>
<dbReference type="CDD" id="cd00477">
    <property type="entry name" value="FTHFS"/>
    <property type="match status" value="1"/>
</dbReference>
<dbReference type="NCBIfam" id="NF010030">
    <property type="entry name" value="PRK13505.1"/>
    <property type="match status" value="1"/>
</dbReference>